<dbReference type="OrthoDB" id="74545at2759"/>
<evidence type="ECO:0000313" key="3">
    <source>
        <dbReference type="Proteomes" id="UP000070501"/>
    </source>
</evidence>
<feature type="compositionally biased region" description="Low complexity" evidence="1">
    <location>
        <begin position="474"/>
        <end position="490"/>
    </location>
</feature>
<dbReference type="AlphaFoldDB" id="A0A136IQW5"/>
<accession>A0A136IQW5</accession>
<name>A0A136IQW5_9PEZI</name>
<dbReference type="STRING" id="196109.A0A136IQW5"/>
<protein>
    <submittedName>
        <fullName evidence="2">Uncharacterized protein</fullName>
    </submittedName>
</protein>
<dbReference type="Proteomes" id="UP000070501">
    <property type="component" value="Unassembled WGS sequence"/>
</dbReference>
<dbReference type="InParanoid" id="A0A136IQW5"/>
<dbReference type="PANTHER" id="PTHR37015:SF2">
    <property type="entry name" value="REVERSE TRANSCRIPTASE DOMAIN-CONTAINING PROTEIN"/>
    <property type="match status" value="1"/>
</dbReference>
<feature type="region of interest" description="Disordered" evidence="1">
    <location>
        <begin position="473"/>
        <end position="496"/>
    </location>
</feature>
<evidence type="ECO:0000313" key="2">
    <source>
        <dbReference type="EMBL" id="KXJ87310.1"/>
    </source>
</evidence>
<dbReference type="PANTHER" id="PTHR37015">
    <property type="entry name" value="REVERSE TRANSCRIPTASE DOMAIN-CONTAINING PROTEIN"/>
    <property type="match status" value="1"/>
</dbReference>
<proteinExistence type="predicted"/>
<reference evidence="3" key="1">
    <citation type="submission" date="2016-02" db="EMBL/GenBank/DDBJ databases">
        <title>Draft genome sequence of Microdochium bolleyi, a fungal endophyte of beachgrass.</title>
        <authorList>
            <consortium name="DOE Joint Genome Institute"/>
            <person name="David A.S."/>
            <person name="May G."/>
            <person name="Haridas S."/>
            <person name="Lim J."/>
            <person name="Wang M."/>
            <person name="Labutti K."/>
            <person name="Lipzen A."/>
            <person name="Barry K."/>
            <person name="Grigoriev I.V."/>
        </authorList>
    </citation>
    <scope>NUCLEOTIDE SEQUENCE [LARGE SCALE GENOMIC DNA]</scope>
    <source>
        <strain evidence="3">J235TASD1</strain>
    </source>
</reference>
<evidence type="ECO:0000256" key="1">
    <source>
        <dbReference type="SAM" id="MobiDB-lite"/>
    </source>
</evidence>
<dbReference type="EMBL" id="KQ964263">
    <property type="protein sequence ID" value="KXJ87310.1"/>
    <property type="molecule type" value="Genomic_DNA"/>
</dbReference>
<gene>
    <name evidence="2" type="ORF">Micbo1qcDRAFT_197904</name>
</gene>
<sequence>MAAFGGSSVLSSTLQEITTTKLQELSKRRTDYEDRKARVTAALQAESQPVRRLQILSTGVKACFGIASSVDNEASQDGSVPTAHAAQATAGATADYYSSGLSTLLDNLDLFISQARYDPSVSVAMTKTWEDSLLKHLDKRSLKFQYASLYAQLVTEWLSAEQASKAQAVAHDDEDVGMQDDEDDFEDLAFAAKKEAREDFEQRVFTAADLDEPALQQYLADIFGVADPGDAAYSGHLETLEALRRSMTWHELQLASPDQFNPQVLRWVCDGLISSGSLSDEKRQVLEDFKNQPIILAEVADVLNMRMQSLDTWSWGDDGVRMEQERMINGVYNVVMREDLLQALLLHYIGVKWSVALKRALRTFRKTAESAWLPPFHKMDQKDRLRREYYLGGERKSNSLQGLRDKVYRKHYYLSALKNTEGEKLEYAAGEMEAQFSACSPAFQSYSPGLLQQQQMQRMQLEQQNKNRLMMVRQAQAQAPQQQSMPMPQAKRAAPGLQMQSYNSYEAYSPPLQMEDEEEDQDTDNEEDVEQGVAFQHNTKSLSVVKQRLLRLLSTEVIINTRLYGEVTAVRSLFESWNTRLPHQTVLGVMSFLGVSKKWLAFFRRFLAAPLRFAGDGPDVAPRARQRGTPASRVLSEVFGETTLFCLDLAVNRATGGAQLWRLQDEFWFWSRDLASAEKAWAAAKRFENVTGTTINTGKSGSVRINFNDVLASGSNEGPSCLPRGDIRWGFLRLSRTTGQFEIDQAMVDKQILDLRKQLYGKRGSIIAFIQAWNTYATTFFTHNFGKPANSFGRQHVEQMLATHGRVQREVFAAQKPPMVSLSQPSSGESNNPTNMVDFLKKELELRFGVTDVPDAYLFFPTDMGGLDLRSPFISILQVHKSVLADPGASLGTFIEAEQKAYKALQTAWEENGGKLKATQAHAKRARTMAMHGGSGGTSVEYPTMDETETNALLDQFNFLTYDEYIKYREDVAPSSATADISGGFQGLGEVYRDLLRMPTENGVHQVSQAVAAAIQALARDRASGGTGGDGGITSSLHTMKPYWKWVVAMYGPEVVERFGGLHLVEPGLLPMGMVRMFRERKVQWDN</sequence>
<organism evidence="2 3">
    <name type="scientific">Microdochium bolleyi</name>
    <dbReference type="NCBI Taxonomy" id="196109"/>
    <lineage>
        <taxon>Eukaryota</taxon>
        <taxon>Fungi</taxon>
        <taxon>Dikarya</taxon>
        <taxon>Ascomycota</taxon>
        <taxon>Pezizomycotina</taxon>
        <taxon>Sordariomycetes</taxon>
        <taxon>Xylariomycetidae</taxon>
        <taxon>Xylariales</taxon>
        <taxon>Microdochiaceae</taxon>
        <taxon>Microdochium</taxon>
    </lineage>
</organism>
<keyword evidence="3" id="KW-1185">Reference proteome</keyword>